<sequence length="174" mass="19769">MQSGSTQSSSSQLQSTLYGLVNTLSPNVTCGYQYPNSRPVSHNLPYPSANYTSAQYPSNRYHDNLDFPHCDTLYLQNKELFQAYEDTNGFSSCQFAQINRSQNISQCQYSPSSQSYTDQRYTKSTHALKEVRTSCAYQSRTHNAMRYSPYHRSTNSPCNGLDQNPLYSALLNSY</sequence>
<protein>
    <submittedName>
        <fullName evidence="1">Uncharacterized protein</fullName>
    </submittedName>
</protein>
<gene>
    <name evidence="1" type="ORF">FSP39_013384</name>
</gene>
<dbReference type="EMBL" id="VSWD01000002">
    <property type="protein sequence ID" value="KAK3107386.1"/>
    <property type="molecule type" value="Genomic_DNA"/>
</dbReference>
<organism evidence="1 2">
    <name type="scientific">Pinctada imbricata</name>
    <name type="common">Atlantic pearl-oyster</name>
    <name type="synonym">Pinctada martensii</name>
    <dbReference type="NCBI Taxonomy" id="66713"/>
    <lineage>
        <taxon>Eukaryota</taxon>
        <taxon>Metazoa</taxon>
        <taxon>Spiralia</taxon>
        <taxon>Lophotrochozoa</taxon>
        <taxon>Mollusca</taxon>
        <taxon>Bivalvia</taxon>
        <taxon>Autobranchia</taxon>
        <taxon>Pteriomorphia</taxon>
        <taxon>Pterioida</taxon>
        <taxon>Pterioidea</taxon>
        <taxon>Pteriidae</taxon>
        <taxon>Pinctada</taxon>
    </lineage>
</organism>
<name>A0AA89C3D8_PINIB</name>
<accession>A0AA89C3D8</accession>
<dbReference type="AlphaFoldDB" id="A0AA89C3D8"/>
<proteinExistence type="predicted"/>
<reference evidence="1" key="1">
    <citation type="submission" date="2019-08" db="EMBL/GenBank/DDBJ databases">
        <title>The improved chromosome-level genome for the pearl oyster Pinctada fucata martensii using PacBio sequencing and Hi-C.</title>
        <authorList>
            <person name="Zheng Z."/>
        </authorList>
    </citation>
    <scope>NUCLEOTIDE SEQUENCE</scope>
    <source>
        <strain evidence="1">ZZ-2019</strain>
        <tissue evidence="1">Adductor muscle</tissue>
    </source>
</reference>
<comment type="caution">
    <text evidence="1">The sequence shown here is derived from an EMBL/GenBank/DDBJ whole genome shotgun (WGS) entry which is preliminary data.</text>
</comment>
<keyword evidence="2" id="KW-1185">Reference proteome</keyword>
<dbReference type="Proteomes" id="UP001186944">
    <property type="component" value="Unassembled WGS sequence"/>
</dbReference>
<evidence type="ECO:0000313" key="1">
    <source>
        <dbReference type="EMBL" id="KAK3107386.1"/>
    </source>
</evidence>
<evidence type="ECO:0000313" key="2">
    <source>
        <dbReference type="Proteomes" id="UP001186944"/>
    </source>
</evidence>